<dbReference type="InterPro" id="IPR007267">
    <property type="entry name" value="GtrA_DPMS_TM"/>
</dbReference>
<feature type="transmembrane region" description="Helical" evidence="5">
    <location>
        <begin position="108"/>
        <end position="127"/>
    </location>
</feature>
<keyword evidence="2 5" id="KW-0812">Transmembrane</keyword>
<comment type="caution">
    <text evidence="7">The sequence shown here is derived from an EMBL/GenBank/DDBJ whole genome shotgun (WGS) entry which is preliminary data.</text>
</comment>
<evidence type="ECO:0000256" key="4">
    <source>
        <dbReference type="ARBA" id="ARBA00023136"/>
    </source>
</evidence>
<gene>
    <name evidence="7" type="ORF">H9966_09760</name>
</gene>
<dbReference type="GO" id="GO:0000271">
    <property type="term" value="P:polysaccharide biosynthetic process"/>
    <property type="evidence" value="ECO:0007669"/>
    <property type="project" value="InterPro"/>
</dbReference>
<dbReference type="EMBL" id="DXBE01000073">
    <property type="protein sequence ID" value="HIZ70138.1"/>
    <property type="molecule type" value="Genomic_DNA"/>
</dbReference>
<keyword evidence="4 5" id="KW-0472">Membrane</keyword>
<evidence type="ECO:0000313" key="7">
    <source>
        <dbReference type="EMBL" id="HIZ70138.1"/>
    </source>
</evidence>
<dbReference type="Proteomes" id="UP000824055">
    <property type="component" value="Unassembled WGS sequence"/>
</dbReference>
<feature type="transmembrane region" description="Helical" evidence="5">
    <location>
        <begin position="38"/>
        <end position="63"/>
    </location>
</feature>
<reference evidence="7" key="1">
    <citation type="journal article" date="2021" name="PeerJ">
        <title>Extensive microbial diversity within the chicken gut microbiome revealed by metagenomics and culture.</title>
        <authorList>
            <person name="Gilroy R."/>
            <person name="Ravi A."/>
            <person name="Getino M."/>
            <person name="Pursley I."/>
            <person name="Horton D.L."/>
            <person name="Alikhan N.F."/>
            <person name="Baker D."/>
            <person name="Gharbi K."/>
            <person name="Hall N."/>
            <person name="Watson M."/>
            <person name="Adriaenssens E.M."/>
            <person name="Foster-Nyarko E."/>
            <person name="Jarju S."/>
            <person name="Secka A."/>
            <person name="Antonio M."/>
            <person name="Oren A."/>
            <person name="Chaudhuri R.R."/>
            <person name="La Ragione R."/>
            <person name="Hildebrand F."/>
            <person name="Pallen M.J."/>
        </authorList>
    </citation>
    <scope>NUCLEOTIDE SEQUENCE</scope>
    <source>
        <strain evidence="7">ChiHecec3B27-8219</strain>
    </source>
</reference>
<organism evidence="7 8">
    <name type="scientific">Candidatus Prevotella avicola</name>
    <dbReference type="NCBI Taxonomy" id="2838738"/>
    <lineage>
        <taxon>Bacteria</taxon>
        <taxon>Pseudomonadati</taxon>
        <taxon>Bacteroidota</taxon>
        <taxon>Bacteroidia</taxon>
        <taxon>Bacteroidales</taxon>
        <taxon>Prevotellaceae</taxon>
        <taxon>Prevotella</taxon>
    </lineage>
</organism>
<proteinExistence type="predicted"/>
<feature type="transmembrane region" description="Helical" evidence="5">
    <location>
        <begin position="75"/>
        <end position="96"/>
    </location>
</feature>
<dbReference type="Pfam" id="PF04138">
    <property type="entry name" value="GtrA_DPMS_TM"/>
    <property type="match status" value="1"/>
</dbReference>
<name>A0A9D2FZ16_9BACT</name>
<feature type="domain" description="GtrA/DPMS transmembrane" evidence="6">
    <location>
        <begin position="20"/>
        <end position="135"/>
    </location>
</feature>
<keyword evidence="3 5" id="KW-1133">Transmembrane helix</keyword>
<evidence type="ECO:0000256" key="2">
    <source>
        <dbReference type="ARBA" id="ARBA00022692"/>
    </source>
</evidence>
<dbReference type="GO" id="GO:0016020">
    <property type="term" value="C:membrane"/>
    <property type="evidence" value="ECO:0007669"/>
    <property type="project" value="UniProtKB-SubCell"/>
</dbReference>
<evidence type="ECO:0000256" key="3">
    <source>
        <dbReference type="ARBA" id="ARBA00022989"/>
    </source>
</evidence>
<protein>
    <submittedName>
        <fullName evidence="7">GtrA family protein</fullName>
    </submittedName>
</protein>
<dbReference type="AlphaFoldDB" id="A0A9D2FZ16"/>
<evidence type="ECO:0000259" key="6">
    <source>
        <dbReference type="Pfam" id="PF04138"/>
    </source>
</evidence>
<accession>A0A9D2FZ16</accession>
<evidence type="ECO:0000313" key="8">
    <source>
        <dbReference type="Proteomes" id="UP000824055"/>
    </source>
</evidence>
<evidence type="ECO:0000256" key="1">
    <source>
        <dbReference type="ARBA" id="ARBA00004141"/>
    </source>
</evidence>
<reference evidence="7" key="2">
    <citation type="submission" date="2021-04" db="EMBL/GenBank/DDBJ databases">
        <authorList>
            <person name="Gilroy R."/>
        </authorList>
    </citation>
    <scope>NUCLEOTIDE SEQUENCE</scope>
    <source>
        <strain evidence="7">ChiHecec3B27-8219</strain>
    </source>
</reference>
<sequence>MGKIKKELYTFGKAECTASAASVVDFGLAFLLSDVLMVWYALANAIGVVAGGVTNCCLNYRYVFQHGQRKKRSIAWRYFVVWGVSWALNTFGTFALTEFIRHSMHENLHYFIPKCVVAFLVAVLFNYPAQHHFVFK</sequence>
<comment type="subcellular location">
    <subcellularLocation>
        <location evidence="1">Membrane</location>
        <topology evidence="1">Multi-pass membrane protein</topology>
    </subcellularLocation>
</comment>
<evidence type="ECO:0000256" key="5">
    <source>
        <dbReference type="SAM" id="Phobius"/>
    </source>
</evidence>